<dbReference type="PANTHER" id="PTHR38436:SF1">
    <property type="entry name" value="ESTER CYCLASE"/>
    <property type="match status" value="1"/>
</dbReference>
<reference evidence="2" key="1">
    <citation type="submission" date="2022-09" db="EMBL/GenBank/DDBJ databases">
        <title>Genomic of Burkholderia gladioli.</title>
        <authorList>
            <person name="Wu H."/>
        </authorList>
    </citation>
    <scope>NUCLEOTIDE SEQUENCE</scope>
    <source>
        <strain evidence="2">ZN-S4</strain>
    </source>
</reference>
<dbReference type="AlphaFoldDB" id="A0AB38U3T5"/>
<feature type="signal peptide" evidence="1">
    <location>
        <begin position="1"/>
        <end position="33"/>
    </location>
</feature>
<protein>
    <submittedName>
        <fullName evidence="2">Ester cyclase</fullName>
    </submittedName>
</protein>
<evidence type="ECO:0000256" key="1">
    <source>
        <dbReference type="SAM" id="SignalP"/>
    </source>
</evidence>
<sequence length="192" mass="20818">MEVKMKTRSIQASTGLAAAALALMATFASPAIAALNGDDQLVQPKQLIVDHSLPPQQLAAQIRAARLYDTFWTTGDEAQAREALAPDFMDRTLPPGRPQGLAGPLAASKGFHAAVPDVHAEVEQMIVAGDRVITHLRFRGHFSGSFQGVQGKGQPVDFIATDIYRIRDGRIAENWHLEDNLTFLQQLGVVKP</sequence>
<dbReference type="PANTHER" id="PTHR38436">
    <property type="entry name" value="POLYKETIDE CYCLASE SNOAL-LIKE DOMAIN"/>
    <property type="match status" value="1"/>
</dbReference>
<organism evidence="2 3">
    <name type="scientific">Burkholderia gladioli</name>
    <name type="common">Pseudomonas marginata</name>
    <name type="synonym">Phytomonas marginata</name>
    <dbReference type="NCBI Taxonomy" id="28095"/>
    <lineage>
        <taxon>Bacteria</taxon>
        <taxon>Pseudomonadati</taxon>
        <taxon>Pseudomonadota</taxon>
        <taxon>Betaproteobacteria</taxon>
        <taxon>Burkholderiales</taxon>
        <taxon>Burkholderiaceae</taxon>
        <taxon>Burkholderia</taxon>
    </lineage>
</organism>
<proteinExistence type="predicted"/>
<evidence type="ECO:0000313" key="2">
    <source>
        <dbReference type="EMBL" id="UWX74575.1"/>
    </source>
</evidence>
<dbReference type="EMBL" id="CP104215">
    <property type="protein sequence ID" value="UWX74575.1"/>
    <property type="molecule type" value="Genomic_DNA"/>
</dbReference>
<evidence type="ECO:0000313" key="3">
    <source>
        <dbReference type="Proteomes" id="UP001059745"/>
    </source>
</evidence>
<feature type="chain" id="PRO_5044208087" evidence="1">
    <location>
        <begin position="34"/>
        <end position="192"/>
    </location>
</feature>
<dbReference type="Proteomes" id="UP001059745">
    <property type="component" value="Chromosome 2"/>
</dbReference>
<dbReference type="Gene3D" id="3.10.450.50">
    <property type="match status" value="1"/>
</dbReference>
<dbReference type="InterPro" id="IPR009959">
    <property type="entry name" value="Cyclase_SnoaL-like"/>
</dbReference>
<gene>
    <name evidence="2" type="ORF">NYZ96_23925</name>
</gene>
<name>A0AB38U3T5_BURGA</name>
<dbReference type="InterPro" id="IPR032710">
    <property type="entry name" value="NTF2-like_dom_sf"/>
</dbReference>
<dbReference type="SUPFAM" id="SSF54427">
    <property type="entry name" value="NTF2-like"/>
    <property type="match status" value="1"/>
</dbReference>
<keyword evidence="1" id="KW-0732">Signal</keyword>
<dbReference type="Pfam" id="PF07366">
    <property type="entry name" value="SnoaL"/>
    <property type="match status" value="1"/>
</dbReference>
<dbReference type="RefSeq" id="WP_186113030.1">
    <property type="nucleotide sequence ID" value="NZ_CADEXH010000001.1"/>
</dbReference>
<accession>A0AB38U3T5</accession>
<dbReference type="GO" id="GO:0030638">
    <property type="term" value="P:polyketide metabolic process"/>
    <property type="evidence" value="ECO:0007669"/>
    <property type="project" value="InterPro"/>
</dbReference>